<evidence type="ECO:0000313" key="1">
    <source>
        <dbReference type="Proteomes" id="UP000887579"/>
    </source>
</evidence>
<protein>
    <submittedName>
        <fullName evidence="2">Uncharacterized protein</fullName>
    </submittedName>
</protein>
<organism evidence="1 2">
    <name type="scientific">Panagrolaimus sp. ES5</name>
    <dbReference type="NCBI Taxonomy" id="591445"/>
    <lineage>
        <taxon>Eukaryota</taxon>
        <taxon>Metazoa</taxon>
        <taxon>Ecdysozoa</taxon>
        <taxon>Nematoda</taxon>
        <taxon>Chromadorea</taxon>
        <taxon>Rhabditida</taxon>
        <taxon>Tylenchina</taxon>
        <taxon>Panagrolaimomorpha</taxon>
        <taxon>Panagrolaimoidea</taxon>
        <taxon>Panagrolaimidae</taxon>
        <taxon>Panagrolaimus</taxon>
    </lineage>
</organism>
<name>A0AC34F1S3_9BILA</name>
<dbReference type="WBParaSite" id="ES5_v2.g1093.t1">
    <property type="protein sequence ID" value="ES5_v2.g1093.t1"/>
    <property type="gene ID" value="ES5_v2.g1093"/>
</dbReference>
<proteinExistence type="predicted"/>
<dbReference type="Proteomes" id="UP000887579">
    <property type="component" value="Unplaced"/>
</dbReference>
<evidence type="ECO:0000313" key="2">
    <source>
        <dbReference type="WBParaSite" id="ES5_v2.g1093.t1"/>
    </source>
</evidence>
<reference evidence="2" key="1">
    <citation type="submission" date="2022-11" db="UniProtKB">
        <authorList>
            <consortium name="WormBaseParasite"/>
        </authorList>
    </citation>
    <scope>IDENTIFICATION</scope>
</reference>
<accession>A0AC34F1S3</accession>
<sequence length="418" mass="48660">MSKKSLICYIKESSTVGELEILTIEAESLNPIPQFCSTISPEEVPEFIKDIPNFMKIHVKAAVLQIMDFQHREYPSNVHFRLLLAKELKKNKIPFQFINAEGFVITKLLVAANIECISGEMILIVLVSEDYLVVREIYRIHDRYFCPNIDQKRIFECKKGYDLEKAKVEILKDSNPKKIILAALSPYSKAVLKDMRNTVLKSKKLIVNETVSNFDEYKALVEMARRLEDKSFNKFFVIPRINTSFIVDNAKKVGEYVEIEWDSSKNVPFEISSISPRSQHKYYIASSDKDHQDYKIFRKYSLPDGQYHKIKLTLKIDLHFFPSLIQEVYIDPKIEALPKILKTKLDSKIPVIGFFDNSSIICIFDESENCYKFSENWNGLYGEDLYLAFDKEKPRYCKKAVNALKKTPQSVIYRMLFI</sequence>